<accession>A0ACC1NYJ2</accession>
<evidence type="ECO:0000313" key="1">
    <source>
        <dbReference type="EMBL" id="KAJ2983959.1"/>
    </source>
</evidence>
<keyword evidence="2" id="KW-1185">Reference proteome</keyword>
<protein>
    <submittedName>
        <fullName evidence="1">Uncharacterized protein</fullName>
    </submittedName>
</protein>
<reference evidence="1" key="1">
    <citation type="submission" date="2022-08" db="EMBL/GenBank/DDBJ databases">
        <title>Genome Sequence of Lecanicillium fungicola.</title>
        <authorList>
            <person name="Buettner E."/>
        </authorList>
    </citation>
    <scope>NUCLEOTIDE SEQUENCE</scope>
    <source>
        <strain evidence="1">Babe33</strain>
    </source>
</reference>
<dbReference type="EMBL" id="JANJQO010000011">
    <property type="protein sequence ID" value="KAJ2983959.1"/>
    <property type="molecule type" value="Genomic_DNA"/>
</dbReference>
<evidence type="ECO:0000313" key="2">
    <source>
        <dbReference type="Proteomes" id="UP001143910"/>
    </source>
</evidence>
<dbReference type="Proteomes" id="UP001143910">
    <property type="component" value="Unassembled WGS sequence"/>
</dbReference>
<proteinExistence type="predicted"/>
<comment type="caution">
    <text evidence="1">The sequence shown here is derived from an EMBL/GenBank/DDBJ whole genome shotgun (WGS) entry which is preliminary data.</text>
</comment>
<organism evidence="1 2">
    <name type="scientific">Zarea fungicola</name>
    <dbReference type="NCBI Taxonomy" id="93591"/>
    <lineage>
        <taxon>Eukaryota</taxon>
        <taxon>Fungi</taxon>
        <taxon>Dikarya</taxon>
        <taxon>Ascomycota</taxon>
        <taxon>Pezizomycotina</taxon>
        <taxon>Sordariomycetes</taxon>
        <taxon>Hypocreomycetidae</taxon>
        <taxon>Hypocreales</taxon>
        <taxon>Cordycipitaceae</taxon>
        <taxon>Zarea</taxon>
    </lineage>
</organism>
<sequence>MSASKLRALFVLTSHSKLGNTGRSTGWYLPEFAHPYNEVSKVADITIASPAGGEAPVDHGSVASWTAKDEVCEAFWNNNFALWTNTQKLSSFVGQSKNFAALFYVGGHGPMWDLAVDESSLALIREFYENGKIVSAICHGSAALVNAKLSDGSYLVADTPVTGFSDAEEDAMELSEYMPFMLETELQKASNGKFEKADKLWGEKVVVSKGGRLITGQNPFSAKKLASELARAIQTRGSEKDEL</sequence>
<name>A0ACC1NYJ2_9HYPO</name>
<gene>
    <name evidence="1" type="ORF">NQ176_g311</name>
</gene>